<evidence type="ECO:0000259" key="4">
    <source>
        <dbReference type="Pfam" id="PF01464"/>
    </source>
</evidence>
<dbReference type="AlphaFoldDB" id="A0A9J7AJX7"/>
<reference evidence="5" key="1">
    <citation type="submission" date="2022-08" db="EMBL/GenBank/DDBJ databases">
        <title>Nisaea acidiphila sp. nov., isolated from a marine algal debris and emended description of the genus Nisaea Urios et al. 2008.</title>
        <authorList>
            <person name="Kwon K."/>
        </authorList>
    </citation>
    <scope>NUCLEOTIDE SEQUENCE</scope>
    <source>
        <strain evidence="5">MEBiC11861</strain>
    </source>
</reference>
<proteinExistence type="inferred from homology"/>
<evidence type="ECO:0000313" key="5">
    <source>
        <dbReference type="EMBL" id="UUX47971.1"/>
    </source>
</evidence>
<dbReference type="InterPro" id="IPR008258">
    <property type="entry name" value="Transglycosylase_SLT_dom_1"/>
</dbReference>
<dbReference type="InterPro" id="IPR008939">
    <property type="entry name" value="Lytic_TGlycosylase_superhlx_U"/>
</dbReference>
<dbReference type="InterPro" id="IPR000189">
    <property type="entry name" value="Transglyc_AS"/>
</dbReference>
<dbReference type="PANTHER" id="PTHR37423">
    <property type="entry name" value="SOLUBLE LYTIC MUREIN TRANSGLYCOSYLASE-RELATED"/>
    <property type="match status" value="1"/>
</dbReference>
<comment type="similarity">
    <text evidence="2">Belongs to the virb1 family.</text>
</comment>
<evidence type="ECO:0000256" key="1">
    <source>
        <dbReference type="ARBA" id="ARBA00007734"/>
    </source>
</evidence>
<dbReference type="Proteomes" id="UP001060336">
    <property type="component" value="Chromosome"/>
</dbReference>
<protein>
    <submittedName>
        <fullName evidence="5">Lytic transglycosylase domain-containing protein</fullName>
    </submittedName>
</protein>
<evidence type="ECO:0000256" key="2">
    <source>
        <dbReference type="ARBA" id="ARBA00009387"/>
    </source>
</evidence>
<dbReference type="RefSeq" id="WP_257766480.1">
    <property type="nucleotide sequence ID" value="NZ_CP102480.1"/>
</dbReference>
<name>A0A9J7AJX7_9PROT</name>
<feature type="domain" description="Transglycosylase SLT" evidence="4">
    <location>
        <begin position="413"/>
        <end position="522"/>
    </location>
</feature>
<dbReference type="Gene3D" id="1.10.530.10">
    <property type="match status" value="1"/>
</dbReference>
<dbReference type="SUPFAM" id="SSF48435">
    <property type="entry name" value="Bacterial muramidases"/>
    <property type="match status" value="1"/>
</dbReference>
<dbReference type="EMBL" id="CP102480">
    <property type="protein sequence ID" value="UUX47971.1"/>
    <property type="molecule type" value="Genomic_DNA"/>
</dbReference>
<organism evidence="5 6">
    <name type="scientific">Nisaea acidiphila</name>
    <dbReference type="NCBI Taxonomy" id="1862145"/>
    <lineage>
        <taxon>Bacteria</taxon>
        <taxon>Pseudomonadati</taxon>
        <taxon>Pseudomonadota</taxon>
        <taxon>Alphaproteobacteria</taxon>
        <taxon>Rhodospirillales</taxon>
        <taxon>Thalassobaculaceae</taxon>
        <taxon>Nisaea</taxon>
    </lineage>
</organism>
<dbReference type="GO" id="GO:0008933">
    <property type="term" value="F:peptidoglycan lytic transglycosylase activity"/>
    <property type="evidence" value="ECO:0007669"/>
    <property type="project" value="InterPro"/>
</dbReference>
<gene>
    <name evidence="5" type="ORF">NUH88_11125</name>
</gene>
<dbReference type="Pfam" id="PF01464">
    <property type="entry name" value="SLT"/>
    <property type="match status" value="1"/>
</dbReference>
<dbReference type="CDD" id="cd13401">
    <property type="entry name" value="Slt70-like"/>
    <property type="match status" value="1"/>
</dbReference>
<dbReference type="InterPro" id="IPR023346">
    <property type="entry name" value="Lysozyme-like_dom_sf"/>
</dbReference>
<keyword evidence="3" id="KW-0732">Signal</keyword>
<dbReference type="SUPFAM" id="SSF53955">
    <property type="entry name" value="Lysozyme-like"/>
    <property type="match status" value="1"/>
</dbReference>
<evidence type="ECO:0000313" key="6">
    <source>
        <dbReference type="Proteomes" id="UP001060336"/>
    </source>
</evidence>
<dbReference type="GO" id="GO:0016020">
    <property type="term" value="C:membrane"/>
    <property type="evidence" value="ECO:0007669"/>
    <property type="project" value="InterPro"/>
</dbReference>
<evidence type="ECO:0000256" key="3">
    <source>
        <dbReference type="ARBA" id="ARBA00022729"/>
    </source>
</evidence>
<accession>A0A9J7AJX7</accession>
<dbReference type="GO" id="GO:0004553">
    <property type="term" value="F:hydrolase activity, hydrolyzing O-glycosyl compounds"/>
    <property type="evidence" value="ECO:0007669"/>
    <property type="project" value="InterPro"/>
</dbReference>
<sequence length="588" mass="66066">MARGDASLSRASSYGVLESDSVAPRIRFDVIGERDVARYREIFELQDDGKWRAADKLIADLDDDMLMGHVLYQRYMHPTAYRSKYKELKDWMALYADHPGARRIYRLALKRKPGNWKAPARPQKGYLTGSGASQVNGAVEPQQHLFRNGPKVSRQGRAVIREIRRFVRNGYPTGGLKYLNSKAGKGLGKTDRAHALAEIAHGYFVFNVDEKAIRYANESLELSGDKIPTAHWTAGLALWRQGNYDAASSHFESLGRAPDVSRWVKAAGAYWASRAHLAERRPRQATLWLAQAATHSATFYGLLARRALGIDMPLDWTLPELDADTKDVLLSAPGGRRTFALLQAGQMDLAEKELRRLYPNLPDYMHGAIMTIAAGNGMPGLAMRIAGILRARGDRPYYAAFYPLPDWQLDSIAGIDKALIYAIARQESKFNANARSGRGAIGVMQIMPRTAAWVANDRSFRSRDGRKALMDPNLNLRLGQEYVGHLLKQDSVNEGLFQLLAAYNAGPGTLRKWTRNVDFKEDPLLFIESIPRHETREFIERVLTNLWMYRLRLGQPAPSLDHIAAGSWPRYESIDLSEKPGDPKHARN</sequence>
<keyword evidence="6" id="KW-1185">Reference proteome</keyword>
<dbReference type="Gene3D" id="1.25.20.10">
    <property type="entry name" value="Bacterial muramidases"/>
    <property type="match status" value="1"/>
</dbReference>
<dbReference type="GO" id="GO:0042597">
    <property type="term" value="C:periplasmic space"/>
    <property type="evidence" value="ECO:0007669"/>
    <property type="project" value="InterPro"/>
</dbReference>
<dbReference type="KEGG" id="naci:NUH88_11125"/>
<dbReference type="PROSITE" id="PS00922">
    <property type="entry name" value="TRANSGLYCOSYLASE"/>
    <property type="match status" value="1"/>
</dbReference>
<comment type="similarity">
    <text evidence="1">Belongs to the transglycosylase Slt family.</text>
</comment>
<dbReference type="GO" id="GO:0000270">
    <property type="term" value="P:peptidoglycan metabolic process"/>
    <property type="evidence" value="ECO:0007669"/>
    <property type="project" value="InterPro"/>
</dbReference>
<dbReference type="PANTHER" id="PTHR37423:SF2">
    <property type="entry name" value="MEMBRANE-BOUND LYTIC MUREIN TRANSGLYCOSYLASE C"/>
    <property type="match status" value="1"/>
</dbReference>